<dbReference type="PANTHER" id="PTHR12876">
    <property type="entry name" value="N4BP1-RELATED"/>
    <property type="match status" value="1"/>
</dbReference>
<evidence type="ECO:0000256" key="10">
    <source>
        <dbReference type="PROSITE-ProRule" id="PRU00723"/>
    </source>
</evidence>
<accession>A0A9N9S030</accession>
<reference evidence="13" key="2">
    <citation type="submission" date="2022-10" db="EMBL/GenBank/DDBJ databases">
        <authorList>
            <consortium name="ENA_rothamsted_submissions"/>
            <consortium name="culmorum"/>
            <person name="King R."/>
        </authorList>
    </citation>
    <scope>NUCLEOTIDE SEQUENCE</scope>
</reference>
<dbReference type="GO" id="GO:0036464">
    <property type="term" value="C:cytoplasmic ribonucleoprotein granule"/>
    <property type="evidence" value="ECO:0007669"/>
    <property type="project" value="TreeGrafter"/>
</dbReference>
<feature type="compositionally biased region" description="Polar residues" evidence="11">
    <location>
        <begin position="345"/>
        <end position="358"/>
    </location>
</feature>
<dbReference type="EMBL" id="OU895878">
    <property type="protein sequence ID" value="CAG9806077.1"/>
    <property type="molecule type" value="Genomic_DNA"/>
</dbReference>
<dbReference type="AlphaFoldDB" id="A0A9N9S030"/>
<evidence type="ECO:0000256" key="9">
    <source>
        <dbReference type="ARBA" id="ARBA00022842"/>
    </source>
</evidence>
<dbReference type="Pfam" id="PF18039">
    <property type="entry name" value="UBA_6"/>
    <property type="match status" value="1"/>
</dbReference>
<feature type="region of interest" description="Disordered" evidence="11">
    <location>
        <begin position="432"/>
        <end position="453"/>
    </location>
</feature>
<evidence type="ECO:0000256" key="5">
    <source>
        <dbReference type="ARBA" id="ARBA00022759"/>
    </source>
</evidence>
<reference evidence="13" key="1">
    <citation type="submission" date="2022-01" db="EMBL/GenBank/DDBJ databases">
        <authorList>
            <person name="King R."/>
        </authorList>
    </citation>
    <scope>NUCLEOTIDE SEQUENCE</scope>
</reference>
<dbReference type="GO" id="GO:0016787">
    <property type="term" value="F:hydrolase activity"/>
    <property type="evidence" value="ECO:0007669"/>
    <property type="project" value="UniProtKB-KW"/>
</dbReference>
<evidence type="ECO:0000313" key="14">
    <source>
        <dbReference type="Proteomes" id="UP001153620"/>
    </source>
</evidence>
<keyword evidence="5" id="KW-0255">Endonuclease</keyword>
<dbReference type="Gene3D" id="3.40.50.11980">
    <property type="match status" value="1"/>
</dbReference>
<evidence type="ECO:0000256" key="1">
    <source>
        <dbReference type="ARBA" id="ARBA00001946"/>
    </source>
</evidence>
<dbReference type="InterPro" id="IPR051101">
    <property type="entry name" value="ZC3H12/N4BP1_RNase_Reg"/>
</dbReference>
<keyword evidence="4 10" id="KW-0479">Metal-binding</keyword>
<dbReference type="FunFam" id="3.40.50.11980:FF:000001">
    <property type="entry name" value="ZC3H12A isoform 1"/>
    <property type="match status" value="1"/>
</dbReference>
<dbReference type="InterPro" id="IPR040757">
    <property type="entry name" value="Regnase_1/ZC3H12_C"/>
</dbReference>
<feature type="region of interest" description="Disordered" evidence="11">
    <location>
        <begin position="1"/>
        <end position="40"/>
    </location>
</feature>
<dbReference type="CDD" id="cd18729">
    <property type="entry name" value="PIN_Zc3h12-like"/>
    <property type="match status" value="1"/>
</dbReference>
<dbReference type="PROSITE" id="PS50103">
    <property type="entry name" value="ZF_C3H1"/>
    <property type="match status" value="1"/>
</dbReference>
<feature type="domain" description="C3H1-type" evidence="12">
    <location>
        <begin position="300"/>
        <end position="327"/>
    </location>
</feature>
<evidence type="ECO:0000259" key="12">
    <source>
        <dbReference type="PROSITE" id="PS50103"/>
    </source>
</evidence>
<evidence type="ECO:0000256" key="8">
    <source>
        <dbReference type="ARBA" id="ARBA00022833"/>
    </source>
</evidence>
<feature type="region of interest" description="Disordered" evidence="11">
    <location>
        <begin position="345"/>
        <end position="417"/>
    </location>
</feature>
<dbReference type="GO" id="GO:0004521">
    <property type="term" value="F:RNA endonuclease activity"/>
    <property type="evidence" value="ECO:0007669"/>
    <property type="project" value="TreeGrafter"/>
</dbReference>
<feature type="compositionally biased region" description="Acidic residues" evidence="11">
    <location>
        <begin position="20"/>
        <end position="31"/>
    </location>
</feature>
<keyword evidence="6 10" id="KW-0863">Zinc-finger</keyword>
<keyword evidence="8 10" id="KW-0862">Zinc</keyword>
<dbReference type="InterPro" id="IPR040546">
    <property type="entry name" value="Rege-1_UBA-like"/>
</dbReference>
<keyword evidence="7" id="KW-0378">Hydrolase</keyword>
<evidence type="ECO:0000256" key="2">
    <source>
        <dbReference type="ARBA" id="ARBA00010922"/>
    </source>
</evidence>
<dbReference type="OrthoDB" id="392925at2759"/>
<dbReference type="Pfam" id="PF11977">
    <property type="entry name" value="RNase_Zc3h12a"/>
    <property type="match status" value="1"/>
</dbReference>
<feature type="compositionally biased region" description="Polar residues" evidence="11">
    <location>
        <begin position="390"/>
        <end position="401"/>
    </location>
</feature>
<dbReference type="PANTHER" id="PTHR12876:SF35">
    <property type="entry name" value="LD08718P-RELATED"/>
    <property type="match status" value="1"/>
</dbReference>
<keyword evidence="14" id="KW-1185">Reference proteome</keyword>
<feature type="zinc finger region" description="C3H1-type" evidence="10">
    <location>
        <begin position="300"/>
        <end position="327"/>
    </location>
</feature>
<gene>
    <name evidence="13" type="ORF">CHIRRI_LOCUS8942</name>
</gene>
<evidence type="ECO:0000256" key="6">
    <source>
        <dbReference type="ARBA" id="ARBA00022771"/>
    </source>
</evidence>
<dbReference type="Pfam" id="PF18561">
    <property type="entry name" value="Regnase_1_C"/>
    <property type="match status" value="1"/>
</dbReference>
<feature type="compositionally biased region" description="Polar residues" evidence="11">
    <location>
        <begin position="432"/>
        <end position="452"/>
    </location>
</feature>
<evidence type="ECO:0000256" key="3">
    <source>
        <dbReference type="ARBA" id="ARBA00022722"/>
    </source>
</evidence>
<evidence type="ECO:0000256" key="4">
    <source>
        <dbReference type="ARBA" id="ARBA00022723"/>
    </source>
</evidence>
<organism evidence="13 14">
    <name type="scientific">Chironomus riparius</name>
    <dbReference type="NCBI Taxonomy" id="315576"/>
    <lineage>
        <taxon>Eukaryota</taxon>
        <taxon>Metazoa</taxon>
        <taxon>Ecdysozoa</taxon>
        <taxon>Arthropoda</taxon>
        <taxon>Hexapoda</taxon>
        <taxon>Insecta</taxon>
        <taxon>Pterygota</taxon>
        <taxon>Neoptera</taxon>
        <taxon>Endopterygota</taxon>
        <taxon>Diptera</taxon>
        <taxon>Nematocera</taxon>
        <taxon>Chironomoidea</taxon>
        <taxon>Chironomidae</taxon>
        <taxon>Chironominae</taxon>
        <taxon>Chironomus</taxon>
    </lineage>
</organism>
<dbReference type="GO" id="GO:0008270">
    <property type="term" value="F:zinc ion binding"/>
    <property type="evidence" value="ECO:0007669"/>
    <property type="project" value="UniProtKB-KW"/>
</dbReference>
<keyword evidence="3" id="KW-0540">Nuclease</keyword>
<dbReference type="InterPro" id="IPR021869">
    <property type="entry name" value="RNase_Zc3h12_NYN"/>
</dbReference>
<evidence type="ECO:0000256" key="7">
    <source>
        <dbReference type="ARBA" id="ARBA00022801"/>
    </source>
</evidence>
<feature type="compositionally biased region" description="Polar residues" evidence="11">
    <location>
        <begin position="1"/>
        <end position="15"/>
    </location>
</feature>
<evidence type="ECO:0000256" key="11">
    <source>
        <dbReference type="SAM" id="MobiDB-lite"/>
    </source>
</evidence>
<dbReference type="InterPro" id="IPR000571">
    <property type="entry name" value="Znf_CCCH"/>
</dbReference>
<name>A0A9N9S030_9DIPT</name>
<protein>
    <recommendedName>
        <fullName evidence="12">C3H1-type domain-containing protein</fullName>
    </recommendedName>
</protein>
<sequence>MTEKISQQNKISSFSKEVDHFDEDSSYDSDNEAQFSSPHVNVSRNVSETLGQELVDDYNNSTNYRQYLEFSLKLGYSERLVQQALKRLVNPTNNELLAELIKLGATSGSNNACDYGDIKSEICDENASINEQDNSLRPIVIDGSNVAMSHGNKEVFSCRGIAICVDWFKQRGHKDITVFVPKWRKESARPDNPIKEQEILHELEKERILVYTPSRSLTNGKRMVCYDDRYILKLAVENDGIVVSNDNYRDLLQESTEFKKVVEQRILMYSFVNDRFMPPDDPMGKIGPTLDNFLKIQPKKIDQQICPYGAKKKCTYGNKCKFFHPERGLQPHKSVAERLSDFYKSNSEASKKQQVQGKSLSVPLNNNVNNSNFLSVSSGNPVDNRKQALCRTTSNLPNPQQHLVPPPSLSLSQQMNSPQQYRLAPVQALSASTSPTNNLMPHLHQQQQQFPKSHSIDNLPREMYQQKPVSYSNSNLWNQQGQSQQQEQQNIDNSDITLNLHKKLQRQLSLLNPYDPRLYPIQQRYHNPSMAPQNQNPDLFLSSPPAHKQLTASHSLTGSASQTHFEHQNVMRIASAPNSSNINWANNANNHLLPSTSASEPQINYSIFEQRRRLHYHLCNIFPQKIVEEAMAMLPDETNPQPICSAILNLQNVRQK</sequence>
<dbReference type="GO" id="GO:0003729">
    <property type="term" value="F:mRNA binding"/>
    <property type="evidence" value="ECO:0007669"/>
    <property type="project" value="TreeGrafter"/>
</dbReference>
<dbReference type="GO" id="GO:0005634">
    <property type="term" value="C:nucleus"/>
    <property type="evidence" value="ECO:0007669"/>
    <property type="project" value="TreeGrafter"/>
</dbReference>
<comment type="cofactor">
    <cofactor evidence="1">
        <name>Mg(2+)</name>
        <dbReference type="ChEBI" id="CHEBI:18420"/>
    </cofactor>
</comment>
<dbReference type="Proteomes" id="UP001153620">
    <property type="component" value="Chromosome 2"/>
</dbReference>
<feature type="compositionally biased region" description="Low complexity" evidence="11">
    <location>
        <begin position="359"/>
        <end position="378"/>
    </location>
</feature>
<keyword evidence="9" id="KW-0460">Magnesium</keyword>
<proteinExistence type="inferred from homology"/>
<evidence type="ECO:0000313" key="13">
    <source>
        <dbReference type="EMBL" id="CAG9806077.1"/>
    </source>
</evidence>
<comment type="similarity">
    <text evidence="2">Belongs to the ZC3H12 family.</text>
</comment>